<dbReference type="Proteomes" id="UP000182753">
    <property type="component" value="Unassembled WGS sequence"/>
</dbReference>
<evidence type="ECO:0000313" key="2">
    <source>
        <dbReference type="Proteomes" id="UP000182753"/>
    </source>
</evidence>
<dbReference type="AlphaFoldDB" id="A0A1J4RPS8"/>
<gene>
    <name evidence="1" type="ORF">AUJ40_02930</name>
</gene>
<organism evidence="1 2">
    <name type="scientific">Candidatus Berkelbacteria bacterium CG1_02_42_45</name>
    <dbReference type="NCBI Taxonomy" id="1805036"/>
    <lineage>
        <taxon>Bacteria</taxon>
        <taxon>Candidatus Berkelbacteria</taxon>
    </lineage>
</organism>
<proteinExistence type="predicted"/>
<name>A0A1J4RPS8_9BACT</name>
<accession>A0A1J4RPS8</accession>
<sequence length="109" mass="12015">MSEFLNDDMKKYANWKAPDSSGGSPEQVESRIDYGQIKELLTDGSADEYCGYVGAIPIEGALEPLGDERTVDQLSPQERSQTTALFSDYAAQRGFRLEANDRSCIAWAA</sequence>
<protein>
    <submittedName>
        <fullName evidence="1">Uncharacterized protein</fullName>
    </submittedName>
</protein>
<dbReference type="EMBL" id="MNUJ01000057">
    <property type="protein sequence ID" value="OIN88903.1"/>
    <property type="molecule type" value="Genomic_DNA"/>
</dbReference>
<evidence type="ECO:0000313" key="1">
    <source>
        <dbReference type="EMBL" id="OIN88903.1"/>
    </source>
</evidence>
<reference evidence="1 2" key="1">
    <citation type="journal article" date="2016" name="Environ. Microbiol.">
        <title>Genomic resolution of a cold subsurface aquifer community provides metabolic insights for novel microbes adapted to high CO concentrations.</title>
        <authorList>
            <person name="Probst A.J."/>
            <person name="Castelle C.J."/>
            <person name="Singh A."/>
            <person name="Brown C.T."/>
            <person name="Anantharaman K."/>
            <person name="Sharon I."/>
            <person name="Hug L.A."/>
            <person name="Burstein D."/>
            <person name="Emerson J.B."/>
            <person name="Thomas B.C."/>
            <person name="Banfield J.F."/>
        </authorList>
    </citation>
    <scope>NUCLEOTIDE SEQUENCE [LARGE SCALE GENOMIC DNA]</scope>
    <source>
        <strain evidence="1">CG1_02_42_45</strain>
    </source>
</reference>
<comment type="caution">
    <text evidence="1">The sequence shown here is derived from an EMBL/GenBank/DDBJ whole genome shotgun (WGS) entry which is preliminary data.</text>
</comment>